<evidence type="ECO:0000313" key="3">
    <source>
        <dbReference type="Proteomes" id="UP000002640"/>
    </source>
</evidence>
<gene>
    <name evidence="2" type="ORF">PHYSODRAFT_262408</name>
</gene>
<evidence type="ECO:0000256" key="1">
    <source>
        <dbReference type="SAM" id="MobiDB-lite"/>
    </source>
</evidence>
<dbReference type="OMA" id="NWRSWYG"/>
<organism evidence="2 3">
    <name type="scientific">Phytophthora sojae (strain P6497)</name>
    <name type="common">Soybean stem and root rot agent</name>
    <name type="synonym">Phytophthora megasperma f. sp. glycines</name>
    <dbReference type="NCBI Taxonomy" id="1094619"/>
    <lineage>
        <taxon>Eukaryota</taxon>
        <taxon>Sar</taxon>
        <taxon>Stramenopiles</taxon>
        <taxon>Oomycota</taxon>
        <taxon>Peronosporomycetes</taxon>
        <taxon>Peronosporales</taxon>
        <taxon>Peronosporaceae</taxon>
        <taxon>Phytophthora</taxon>
    </lineage>
</organism>
<reference evidence="2 3" key="1">
    <citation type="journal article" date="2006" name="Science">
        <title>Phytophthora genome sequences uncover evolutionary origins and mechanisms of pathogenesis.</title>
        <authorList>
            <person name="Tyler B.M."/>
            <person name="Tripathy S."/>
            <person name="Zhang X."/>
            <person name="Dehal P."/>
            <person name="Jiang R.H."/>
            <person name="Aerts A."/>
            <person name="Arredondo F.D."/>
            <person name="Baxter L."/>
            <person name="Bensasson D."/>
            <person name="Beynon J.L."/>
            <person name="Chapman J."/>
            <person name="Damasceno C.M."/>
            <person name="Dorrance A.E."/>
            <person name="Dou D."/>
            <person name="Dickerman A.W."/>
            <person name="Dubchak I.L."/>
            <person name="Garbelotto M."/>
            <person name="Gijzen M."/>
            <person name="Gordon S.G."/>
            <person name="Govers F."/>
            <person name="Grunwald N.J."/>
            <person name="Huang W."/>
            <person name="Ivors K.L."/>
            <person name="Jones R.W."/>
            <person name="Kamoun S."/>
            <person name="Krampis K."/>
            <person name="Lamour K.H."/>
            <person name="Lee M.K."/>
            <person name="McDonald W.H."/>
            <person name="Medina M."/>
            <person name="Meijer H.J."/>
            <person name="Nordberg E.K."/>
            <person name="Maclean D.J."/>
            <person name="Ospina-Giraldo M.D."/>
            <person name="Morris P.F."/>
            <person name="Phuntumart V."/>
            <person name="Putnam N.H."/>
            <person name="Rash S."/>
            <person name="Rose J.K."/>
            <person name="Sakihama Y."/>
            <person name="Salamov A.A."/>
            <person name="Savidor A."/>
            <person name="Scheuring C.F."/>
            <person name="Smith B.M."/>
            <person name="Sobral B.W."/>
            <person name="Terry A."/>
            <person name="Torto-Alalibo T.A."/>
            <person name="Win J."/>
            <person name="Xu Z."/>
            <person name="Zhang H."/>
            <person name="Grigoriev I.V."/>
            <person name="Rokhsar D.S."/>
            <person name="Boore J.L."/>
        </authorList>
    </citation>
    <scope>NUCLEOTIDE SEQUENCE [LARGE SCALE GENOMIC DNA]</scope>
    <source>
        <strain evidence="2 3">P6497</strain>
    </source>
</reference>
<dbReference type="SMR" id="G4ZGS3"/>
<dbReference type="GeneID" id="20639375"/>
<accession>G4ZGS3</accession>
<dbReference type="Proteomes" id="UP000002640">
    <property type="component" value="Unassembled WGS sequence"/>
</dbReference>
<protein>
    <submittedName>
        <fullName evidence="2">Uncharacterized protein</fullName>
    </submittedName>
</protein>
<feature type="compositionally biased region" description="Acidic residues" evidence="1">
    <location>
        <begin position="25"/>
        <end position="35"/>
    </location>
</feature>
<keyword evidence="3" id="KW-1185">Reference proteome</keyword>
<dbReference type="RefSeq" id="XP_009526630.1">
    <property type="nucleotide sequence ID" value="XM_009528335.1"/>
</dbReference>
<evidence type="ECO:0000313" key="2">
    <source>
        <dbReference type="EMBL" id="EGZ17572.1"/>
    </source>
</evidence>
<dbReference type="EMBL" id="JH159154">
    <property type="protein sequence ID" value="EGZ17572.1"/>
    <property type="molecule type" value="Genomic_DNA"/>
</dbReference>
<dbReference type="InParanoid" id="G4ZGS3"/>
<dbReference type="AlphaFoldDB" id="G4ZGS3"/>
<proteinExistence type="predicted"/>
<feature type="region of interest" description="Disordered" evidence="1">
    <location>
        <begin position="18"/>
        <end position="58"/>
    </location>
</feature>
<dbReference type="KEGG" id="psoj:PHYSODRAFT_262408"/>
<name>G4ZGS3_PHYSP</name>
<sequence length="171" mass="19370">MDSHSYVHKLMQDELMANSVHFSDNDDGSSDDDSGDISTPELHSGTPRGIDKASPKRRTSVVKKNAFLESLKTQSNWRSWYGNVDMRNLLDPPLAHVPVKLQTHNVTPLELPEATEIRAADKRASDLEMLEHDIRREKQRGSAFSEQLLMMLQGKTVSGKPLEEEYKQILQ</sequence>